<evidence type="ECO:0000256" key="3">
    <source>
        <dbReference type="ARBA" id="ARBA00022519"/>
    </source>
</evidence>
<dbReference type="CDD" id="cd07984">
    <property type="entry name" value="LPLAT_LABLAT-like"/>
    <property type="match status" value="1"/>
</dbReference>
<dbReference type="EMBL" id="CP054491">
    <property type="protein sequence ID" value="QKQ25246.1"/>
    <property type="molecule type" value="Genomic_DNA"/>
</dbReference>
<comment type="subcellular location">
    <subcellularLocation>
        <location evidence="1">Cell inner membrane</location>
    </subcellularLocation>
</comment>
<dbReference type="GO" id="GO:0005886">
    <property type="term" value="C:plasma membrane"/>
    <property type="evidence" value="ECO:0007669"/>
    <property type="project" value="UniProtKB-SubCell"/>
</dbReference>
<keyword evidence="8" id="KW-1185">Reference proteome</keyword>
<evidence type="ECO:0000313" key="8">
    <source>
        <dbReference type="Proteomes" id="UP000509658"/>
    </source>
</evidence>
<evidence type="ECO:0000256" key="4">
    <source>
        <dbReference type="ARBA" id="ARBA00022679"/>
    </source>
</evidence>
<name>A0A6N0HSI2_9GAMM</name>
<keyword evidence="6 7" id="KW-0012">Acyltransferase</keyword>
<evidence type="ECO:0000256" key="6">
    <source>
        <dbReference type="ARBA" id="ARBA00023315"/>
    </source>
</evidence>
<evidence type="ECO:0000256" key="2">
    <source>
        <dbReference type="ARBA" id="ARBA00022475"/>
    </source>
</evidence>
<dbReference type="PANTHER" id="PTHR30606:SF10">
    <property type="entry name" value="PHOSPHATIDYLINOSITOL MANNOSIDE ACYLTRANSFERASE"/>
    <property type="match status" value="1"/>
</dbReference>
<dbReference type="Pfam" id="PF03279">
    <property type="entry name" value="Lip_A_acyltrans"/>
    <property type="match status" value="1"/>
</dbReference>
<proteinExistence type="predicted"/>
<keyword evidence="5" id="KW-0472">Membrane</keyword>
<dbReference type="Proteomes" id="UP000509658">
    <property type="component" value="Chromosome"/>
</dbReference>
<dbReference type="InterPro" id="IPR004960">
    <property type="entry name" value="LipA_acyltrans"/>
</dbReference>
<keyword evidence="2" id="KW-1003">Cell membrane</keyword>
<reference evidence="7 8" key="1">
    <citation type="submission" date="2020-05" db="EMBL/GenBank/DDBJ databases">
        <title>Horizontal transmission and recombination maintain forever young bacterial symbiont genomes.</title>
        <authorList>
            <person name="Russell S.L."/>
            <person name="Pepper-Tunick E."/>
            <person name="Svedberg J."/>
            <person name="Byrne A."/>
            <person name="Ruelas Castillo J."/>
            <person name="Vollmers C."/>
            <person name="Beinart R.A."/>
            <person name="Corbett-Detig R."/>
        </authorList>
    </citation>
    <scope>NUCLEOTIDE SEQUENCE [LARGE SCALE GENOMIC DNA]</scope>
    <source>
        <strain evidence="7">Santa_Monica_outfall</strain>
    </source>
</reference>
<sequence>MALVSERALKTLVEVEGESILNAAVERGKGIILALPHLGCWEMVGLYGADRMPMTSLYRPLRLGGLDQLVRSGRERNGATLVPTDASGIRSLYQALKRGELIAILPDQGARRWR</sequence>
<gene>
    <name evidence="7" type="ORF">HUE57_02270</name>
</gene>
<dbReference type="AlphaFoldDB" id="A0A6N0HSI2"/>
<evidence type="ECO:0000313" key="7">
    <source>
        <dbReference type="EMBL" id="QKQ25246.1"/>
    </source>
</evidence>
<evidence type="ECO:0000256" key="5">
    <source>
        <dbReference type="ARBA" id="ARBA00023136"/>
    </source>
</evidence>
<keyword evidence="3" id="KW-0997">Cell inner membrane</keyword>
<evidence type="ECO:0000256" key="1">
    <source>
        <dbReference type="ARBA" id="ARBA00004533"/>
    </source>
</evidence>
<organism evidence="7 8">
    <name type="scientific">Candidatus Reidiella endopervernicosa</name>
    <dbReference type="NCBI Taxonomy" id="2738883"/>
    <lineage>
        <taxon>Bacteria</taxon>
        <taxon>Pseudomonadati</taxon>
        <taxon>Pseudomonadota</taxon>
        <taxon>Gammaproteobacteria</taxon>
        <taxon>Candidatus Reidiella</taxon>
    </lineage>
</organism>
<keyword evidence="4 7" id="KW-0808">Transferase</keyword>
<dbReference type="RefSeq" id="WP_174672653.1">
    <property type="nucleotide sequence ID" value="NZ_CP054491.1"/>
</dbReference>
<dbReference type="GO" id="GO:0016746">
    <property type="term" value="F:acyltransferase activity"/>
    <property type="evidence" value="ECO:0007669"/>
    <property type="project" value="UniProtKB-KW"/>
</dbReference>
<protein>
    <submittedName>
        <fullName evidence="7">Lysophospholipid acyltransferase family protein</fullName>
    </submittedName>
</protein>
<dbReference type="KEGG" id="rev:HUE57_02270"/>
<dbReference type="GO" id="GO:0009247">
    <property type="term" value="P:glycolipid biosynthetic process"/>
    <property type="evidence" value="ECO:0007669"/>
    <property type="project" value="UniProtKB-ARBA"/>
</dbReference>
<accession>A0A6N0HSI2</accession>
<dbReference type="PANTHER" id="PTHR30606">
    <property type="entry name" value="LIPID A BIOSYNTHESIS LAUROYL ACYLTRANSFERASE"/>
    <property type="match status" value="1"/>
</dbReference>